<protein>
    <recommendedName>
        <fullName evidence="4">Secreted protein</fullName>
    </recommendedName>
</protein>
<organism evidence="2 3">
    <name type="scientific">Sphaerobolus stellatus (strain SS14)</name>
    <dbReference type="NCBI Taxonomy" id="990650"/>
    <lineage>
        <taxon>Eukaryota</taxon>
        <taxon>Fungi</taxon>
        <taxon>Dikarya</taxon>
        <taxon>Basidiomycota</taxon>
        <taxon>Agaricomycotina</taxon>
        <taxon>Agaricomycetes</taxon>
        <taxon>Phallomycetidae</taxon>
        <taxon>Geastrales</taxon>
        <taxon>Sphaerobolaceae</taxon>
        <taxon>Sphaerobolus</taxon>
    </lineage>
</organism>
<reference evidence="2 3" key="1">
    <citation type="submission" date="2014-06" db="EMBL/GenBank/DDBJ databases">
        <title>Evolutionary Origins and Diversification of the Mycorrhizal Mutualists.</title>
        <authorList>
            <consortium name="DOE Joint Genome Institute"/>
            <consortium name="Mycorrhizal Genomics Consortium"/>
            <person name="Kohler A."/>
            <person name="Kuo A."/>
            <person name="Nagy L.G."/>
            <person name="Floudas D."/>
            <person name="Copeland A."/>
            <person name="Barry K.W."/>
            <person name="Cichocki N."/>
            <person name="Veneault-Fourrey C."/>
            <person name="LaButti K."/>
            <person name="Lindquist E.A."/>
            <person name="Lipzen A."/>
            <person name="Lundell T."/>
            <person name="Morin E."/>
            <person name="Murat C."/>
            <person name="Riley R."/>
            <person name="Ohm R."/>
            <person name="Sun H."/>
            <person name="Tunlid A."/>
            <person name="Henrissat B."/>
            <person name="Grigoriev I.V."/>
            <person name="Hibbett D.S."/>
            <person name="Martin F."/>
        </authorList>
    </citation>
    <scope>NUCLEOTIDE SEQUENCE [LARGE SCALE GENOMIC DNA]</scope>
    <source>
        <strain evidence="2 3">SS14</strain>
    </source>
</reference>
<feature type="chain" id="PRO_5002205229" description="Secreted protein" evidence="1">
    <location>
        <begin position="22"/>
        <end position="109"/>
    </location>
</feature>
<evidence type="ECO:0008006" key="4">
    <source>
        <dbReference type="Google" id="ProtNLM"/>
    </source>
</evidence>
<feature type="signal peptide" evidence="1">
    <location>
        <begin position="1"/>
        <end position="21"/>
    </location>
</feature>
<keyword evidence="1" id="KW-0732">Signal</keyword>
<proteinExistence type="predicted"/>
<dbReference type="HOGENOM" id="CLU_2185636_0_0_1"/>
<evidence type="ECO:0000256" key="1">
    <source>
        <dbReference type="SAM" id="SignalP"/>
    </source>
</evidence>
<gene>
    <name evidence="2" type="ORF">M422DRAFT_68045</name>
</gene>
<dbReference type="Proteomes" id="UP000054279">
    <property type="component" value="Unassembled WGS sequence"/>
</dbReference>
<accession>A0A0C9V5L5</accession>
<dbReference type="AlphaFoldDB" id="A0A0C9V5L5"/>
<sequence length="109" mass="12107">MSPRLIRLPACLPLLSMLVQSSKPLRVILSGHCLCVTLVREVIACLEFGLTMVKSAFTTKVTTCYHILRCPCFDKEDNQGARRPICLDGAIVMSLLSMNETSDALLYIF</sequence>
<evidence type="ECO:0000313" key="3">
    <source>
        <dbReference type="Proteomes" id="UP000054279"/>
    </source>
</evidence>
<keyword evidence="3" id="KW-1185">Reference proteome</keyword>
<evidence type="ECO:0000313" key="2">
    <source>
        <dbReference type="EMBL" id="KIJ42214.1"/>
    </source>
</evidence>
<dbReference type="EMBL" id="KN837131">
    <property type="protein sequence ID" value="KIJ42214.1"/>
    <property type="molecule type" value="Genomic_DNA"/>
</dbReference>
<name>A0A0C9V5L5_SPHS4</name>